<accession>A0AA38X896</accession>
<feature type="region of interest" description="Disordered" evidence="1">
    <location>
        <begin position="583"/>
        <end position="627"/>
    </location>
</feature>
<feature type="compositionally biased region" description="Pro residues" evidence="1">
    <location>
        <begin position="161"/>
        <end position="171"/>
    </location>
</feature>
<feature type="compositionally biased region" description="Basic and acidic residues" evidence="1">
    <location>
        <begin position="583"/>
        <end position="609"/>
    </location>
</feature>
<reference evidence="2" key="1">
    <citation type="submission" date="2022-10" db="EMBL/GenBank/DDBJ databases">
        <title>Culturing micro-colonial fungi from biological soil crusts in the Mojave desert and describing Neophaeococcomyces mojavensis, and introducing the new genera and species Taxawa tesnikishii.</title>
        <authorList>
            <person name="Kurbessoian T."/>
            <person name="Stajich J.E."/>
        </authorList>
    </citation>
    <scope>NUCLEOTIDE SEQUENCE</scope>
    <source>
        <strain evidence="2">TK_41</strain>
    </source>
</reference>
<feature type="compositionally biased region" description="Pro residues" evidence="1">
    <location>
        <begin position="805"/>
        <end position="816"/>
    </location>
</feature>
<feature type="compositionally biased region" description="Low complexity" evidence="1">
    <location>
        <begin position="144"/>
        <end position="160"/>
    </location>
</feature>
<evidence type="ECO:0000256" key="1">
    <source>
        <dbReference type="SAM" id="MobiDB-lite"/>
    </source>
</evidence>
<gene>
    <name evidence="2" type="ORF">H2200_006474</name>
</gene>
<dbReference type="EMBL" id="JAPDRK010000009">
    <property type="protein sequence ID" value="KAJ9608703.1"/>
    <property type="molecule type" value="Genomic_DNA"/>
</dbReference>
<feature type="compositionally biased region" description="Polar residues" evidence="1">
    <location>
        <begin position="44"/>
        <end position="54"/>
    </location>
</feature>
<protein>
    <submittedName>
        <fullName evidence="2">Uncharacterized protein</fullName>
    </submittedName>
</protein>
<feature type="compositionally biased region" description="Basic and acidic residues" evidence="1">
    <location>
        <begin position="995"/>
        <end position="1007"/>
    </location>
</feature>
<feature type="region of interest" description="Disordered" evidence="1">
    <location>
        <begin position="837"/>
        <end position="1077"/>
    </location>
</feature>
<feature type="compositionally biased region" description="Polar residues" evidence="1">
    <location>
        <begin position="846"/>
        <end position="860"/>
    </location>
</feature>
<dbReference type="Proteomes" id="UP001172673">
    <property type="component" value="Unassembled WGS sequence"/>
</dbReference>
<evidence type="ECO:0000313" key="2">
    <source>
        <dbReference type="EMBL" id="KAJ9608703.1"/>
    </source>
</evidence>
<proteinExistence type="predicted"/>
<feature type="compositionally biased region" description="Basic and acidic residues" evidence="1">
    <location>
        <begin position="497"/>
        <end position="518"/>
    </location>
</feature>
<feature type="region of interest" description="Disordered" evidence="1">
    <location>
        <begin position="793"/>
        <end position="821"/>
    </location>
</feature>
<feature type="compositionally biased region" description="Low complexity" evidence="1">
    <location>
        <begin position="23"/>
        <end position="42"/>
    </location>
</feature>
<feature type="compositionally biased region" description="Basic and acidic residues" evidence="1">
    <location>
        <begin position="531"/>
        <end position="546"/>
    </location>
</feature>
<feature type="region of interest" description="Disordered" evidence="1">
    <location>
        <begin position="497"/>
        <end position="562"/>
    </location>
</feature>
<dbReference type="AlphaFoldDB" id="A0AA38X896"/>
<keyword evidence="3" id="KW-1185">Reference proteome</keyword>
<feature type="compositionally biased region" description="Polar residues" evidence="1">
    <location>
        <begin position="253"/>
        <end position="264"/>
    </location>
</feature>
<sequence>MPSGWLEDDEYEAWAAEIELSESQAQPQTSNTTSTTTNQAASHQLANPPSNGFQQAGPARFAGSYQPYSASQSEDDAEVDPREYPPDDINDEQQADTPQQYSSEVPDSPALPASANRESRPSDIDSLFGDSGSEAGAFSPPPQAQQQTQAQAQPRSTTPVETPPAASPAPSVPTAQSTHPAAGGGGGGSLLGSLFDDQGWDKESLGDYNPKFQRRDKVPSQRWFEKQRHIPMETDKEKGKGGEPSKDRAGKGPSTQSGSAPQSTDEGDSANNRAAEDENAEYAPPEDYYVPEEPGRNSFQTPYGSEGDSDEEFADDESNYPEEYLQDEEQYDEDEEYLDEQDQNETEVFPGRQDTNERQYQQPPQDTYKAKHQQPAPATDEKNHHQPGPAPETTKESNEQSGQKGTKEQDRSAGQEKPSSEYDRNNPPEWYLLDHHPWAHLRDAYNPETETSGPDPLDSPPSGFAQYASGSTWAPPPRKFTDAEMFYARFLWQKKMEAHGRDPYDPSKPWHDRRKDPPPPDPTESDEEMEWFWKEMEKKREEDHQFFGKGGPRDQSLWTQEQIEERDYQLSCELFDQIDEKKAREKREKEEEEKKAGGKNPRVDEEVKQKRQITPKPMDRAAEMARRRRDVPVYPDFAAATAARSTMSSSPTQQPLRKGEVPGLRSLHRSNYLNFNSRGIAWTVGVERARIVSAGPVGAIVVKLNPCQGHRRSQVRSNLNTTLVAVELVRIAIANLESADAAKLKPRPSHVDIQRSRPLHLKLSDMIEAPAAGSTTPLGTPPLQSGGIVQTTTAPQLSRQNSVPPSRPDTPRPPVDSTPSIPYAADVFQEYAEQPYTQRSPDRHAQPSQSVEAETTTSYQDGVRQSVEPEYPPPNWQRDTTPAYEDRSFTPSPFSQPGDVEMRDASGSTIVPTGPAREGSVAPSNPEDHRQPSAHRPVPPPIPSSSIQQPKRGDKDKKKSGVQSGKIDKRTATGSKPKPKSRNTTRKPNQSVGKLVEKAKKESKEAAEEAEAGPFNLKTPTKPAPKAGGKVAEAVKKIEKQVQQQEEKDLKQKDGTPVRRSGRANKGVRTSLGYGTP</sequence>
<organism evidence="2 3">
    <name type="scientific">Cladophialophora chaetospira</name>
    <dbReference type="NCBI Taxonomy" id="386627"/>
    <lineage>
        <taxon>Eukaryota</taxon>
        <taxon>Fungi</taxon>
        <taxon>Dikarya</taxon>
        <taxon>Ascomycota</taxon>
        <taxon>Pezizomycotina</taxon>
        <taxon>Eurotiomycetes</taxon>
        <taxon>Chaetothyriomycetidae</taxon>
        <taxon>Chaetothyriales</taxon>
        <taxon>Herpotrichiellaceae</taxon>
        <taxon>Cladophialophora</taxon>
    </lineage>
</organism>
<feature type="compositionally biased region" description="Polar residues" evidence="1">
    <location>
        <begin position="95"/>
        <end position="105"/>
    </location>
</feature>
<feature type="region of interest" description="Disordered" evidence="1">
    <location>
        <begin position="1"/>
        <end position="479"/>
    </location>
</feature>
<feature type="compositionally biased region" description="Basic and acidic residues" evidence="1">
    <location>
        <begin position="213"/>
        <end position="250"/>
    </location>
</feature>
<feature type="compositionally biased region" description="Acidic residues" evidence="1">
    <location>
        <begin position="1"/>
        <end position="12"/>
    </location>
</feature>
<name>A0AA38X896_9EURO</name>
<feature type="compositionally biased region" description="Low complexity" evidence="1">
    <location>
        <begin position="1018"/>
        <end position="1032"/>
    </location>
</feature>
<feature type="compositionally biased region" description="Basic and acidic residues" evidence="1">
    <location>
        <begin position="405"/>
        <end position="445"/>
    </location>
</feature>
<comment type="caution">
    <text evidence="2">The sequence shown here is derived from an EMBL/GenBank/DDBJ whole genome shotgun (WGS) entry which is preliminary data.</text>
</comment>
<feature type="compositionally biased region" description="Basic and acidic residues" evidence="1">
    <location>
        <begin position="1033"/>
        <end position="1057"/>
    </location>
</feature>
<feature type="compositionally biased region" description="Low complexity" evidence="1">
    <location>
        <begin position="452"/>
        <end position="463"/>
    </location>
</feature>
<evidence type="ECO:0000313" key="3">
    <source>
        <dbReference type="Proteomes" id="UP001172673"/>
    </source>
</evidence>
<feature type="compositionally biased region" description="Acidic residues" evidence="1">
    <location>
        <begin position="307"/>
        <end position="345"/>
    </location>
</feature>